<evidence type="ECO:0000313" key="8">
    <source>
        <dbReference type="EMBL" id="MDR7378931.1"/>
    </source>
</evidence>
<evidence type="ECO:0000256" key="6">
    <source>
        <dbReference type="ARBA" id="ARBA00023136"/>
    </source>
</evidence>
<dbReference type="CDD" id="cd13127">
    <property type="entry name" value="MATE_tuaB_like"/>
    <property type="match status" value="1"/>
</dbReference>
<comment type="similarity">
    <text evidence="2">Belongs to the polysaccharide synthase family.</text>
</comment>
<feature type="transmembrane region" description="Helical" evidence="7">
    <location>
        <begin position="75"/>
        <end position="98"/>
    </location>
</feature>
<organism evidence="8 9">
    <name type="scientific">Rhodoferax ferrireducens</name>
    <dbReference type="NCBI Taxonomy" id="192843"/>
    <lineage>
        <taxon>Bacteria</taxon>
        <taxon>Pseudomonadati</taxon>
        <taxon>Pseudomonadota</taxon>
        <taxon>Betaproteobacteria</taxon>
        <taxon>Burkholderiales</taxon>
        <taxon>Comamonadaceae</taxon>
        <taxon>Rhodoferax</taxon>
    </lineage>
</organism>
<evidence type="ECO:0000256" key="1">
    <source>
        <dbReference type="ARBA" id="ARBA00004651"/>
    </source>
</evidence>
<gene>
    <name evidence="8" type="ORF">J2X19_003625</name>
</gene>
<dbReference type="InterPro" id="IPR050833">
    <property type="entry name" value="Poly_Biosynth_Transport"/>
</dbReference>
<feature type="transmembrane region" description="Helical" evidence="7">
    <location>
        <begin position="373"/>
        <end position="392"/>
    </location>
</feature>
<feature type="transmembrane region" description="Helical" evidence="7">
    <location>
        <begin position="412"/>
        <end position="433"/>
    </location>
</feature>
<feature type="transmembrane region" description="Helical" evidence="7">
    <location>
        <begin position="37"/>
        <end position="54"/>
    </location>
</feature>
<dbReference type="PANTHER" id="PTHR30250">
    <property type="entry name" value="PST FAMILY PREDICTED COLANIC ACID TRANSPORTER"/>
    <property type="match status" value="1"/>
</dbReference>
<dbReference type="Proteomes" id="UP001180487">
    <property type="component" value="Unassembled WGS sequence"/>
</dbReference>
<dbReference type="PANTHER" id="PTHR30250:SF10">
    <property type="entry name" value="LIPOPOLYSACCHARIDE BIOSYNTHESIS PROTEIN WZXC"/>
    <property type="match status" value="1"/>
</dbReference>
<evidence type="ECO:0000256" key="3">
    <source>
        <dbReference type="ARBA" id="ARBA00022475"/>
    </source>
</evidence>
<feature type="transmembrane region" description="Helical" evidence="7">
    <location>
        <begin position="110"/>
        <end position="130"/>
    </location>
</feature>
<evidence type="ECO:0000256" key="2">
    <source>
        <dbReference type="ARBA" id="ARBA00007430"/>
    </source>
</evidence>
<keyword evidence="9" id="KW-1185">Reference proteome</keyword>
<evidence type="ECO:0000313" key="9">
    <source>
        <dbReference type="Proteomes" id="UP001180487"/>
    </source>
</evidence>
<accession>A0ABU2CC86</accession>
<feature type="transmembrane region" description="Helical" evidence="7">
    <location>
        <begin position="12"/>
        <end position="31"/>
    </location>
</feature>
<evidence type="ECO:0000256" key="7">
    <source>
        <dbReference type="SAM" id="Phobius"/>
    </source>
</evidence>
<feature type="transmembrane region" description="Helical" evidence="7">
    <location>
        <begin position="279"/>
        <end position="305"/>
    </location>
</feature>
<keyword evidence="5 7" id="KW-1133">Transmembrane helix</keyword>
<dbReference type="Pfam" id="PF13440">
    <property type="entry name" value="Polysacc_synt_3"/>
    <property type="match status" value="1"/>
</dbReference>
<dbReference type="RefSeq" id="WP_310375205.1">
    <property type="nucleotide sequence ID" value="NZ_JAVDXT010000003.1"/>
</dbReference>
<dbReference type="EMBL" id="JAVDXT010000003">
    <property type="protein sequence ID" value="MDR7378931.1"/>
    <property type="molecule type" value="Genomic_DNA"/>
</dbReference>
<comment type="subcellular location">
    <subcellularLocation>
        <location evidence="1">Cell membrane</location>
        <topology evidence="1">Multi-pass membrane protein</topology>
    </subcellularLocation>
</comment>
<feature type="transmembrane region" description="Helical" evidence="7">
    <location>
        <begin position="439"/>
        <end position="460"/>
    </location>
</feature>
<feature type="transmembrane region" description="Helical" evidence="7">
    <location>
        <begin position="320"/>
        <end position="343"/>
    </location>
</feature>
<reference evidence="8 9" key="1">
    <citation type="submission" date="2023-07" db="EMBL/GenBank/DDBJ databases">
        <title>Sorghum-associated microbial communities from plants grown in Nebraska, USA.</title>
        <authorList>
            <person name="Schachtman D."/>
        </authorList>
    </citation>
    <scope>NUCLEOTIDE SEQUENCE [LARGE SCALE GENOMIC DNA]</scope>
    <source>
        <strain evidence="8 9">BE313</strain>
    </source>
</reference>
<protein>
    <submittedName>
        <fullName evidence="8">O-antigen/teichoic acid export membrane protein</fullName>
    </submittedName>
</protein>
<evidence type="ECO:0000256" key="4">
    <source>
        <dbReference type="ARBA" id="ARBA00022692"/>
    </source>
</evidence>
<keyword evidence="6 7" id="KW-0472">Membrane</keyword>
<feature type="transmembrane region" description="Helical" evidence="7">
    <location>
        <begin position="166"/>
        <end position="183"/>
    </location>
</feature>
<keyword evidence="3" id="KW-1003">Cell membrane</keyword>
<comment type="caution">
    <text evidence="8">The sequence shown here is derived from an EMBL/GenBank/DDBJ whole genome shotgun (WGS) entry which is preliminary data.</text>
</comment>
<keyword evidence="4 7" id="KW-0812">Transmembrane</keyword>
<sequence length="477" mass="50864">MSTRKSLFFSFLDRYASLAISVGSSMVIARLLTPAEIGVFSVTMVLLTLVASVRDMGAGQYLVQERELTTERIRAVWAVQLGLGVGLACLVVLASYPVSLFYKEPRMRDIMLVIALNYAINPFGSLTYAWLMREMRFESVALMRFSSALLGALVSMVLAWGGHGPISLAFGSLTATVVGALMASHYRPKSFPWMPGLGEVRRVLSFGSKLTVSSIIGVVSGGAPELLLGKLQNLTAAGLYSRSNGLVQMFNRLVIDAVGSVCLPWFAKQSREEGDFIAPFLKATAYVTVVGWSFCVVIICLAHPIVRVLYGTQWDQSVDLARYLSVAIAFSVPASLCNIALLSSGAVAKIARLTVVNALQTVAFVALGASQGLVALSLAVIVSAAISAAYALQVTGKHLKLPLRGLLHAVRLSGQVALLTAVGPVLVVAEFGLYPETSLLPLALGGASALLGFVAGVMVFKHPLQEELLSIWGKIKR</sequence>
<feature type="transmembrane region" description="Helical" evidence="7">
    <location>
        <begin position="142"/>
        <end position="160"/>
    </location>
</feature>
<evidence type="ECO:0000256" key="5">
    <source>
        <dbReference type="ARBA" id="ARBA00022989"/>
    </source>
</evidence>
<name>A0ABU2CC86_9BURK</name>
<proteinExistence type="inferred from homology"/>